<evidence type="ECO:0000256" key="6">
    <source>
        <dbReference type="ARBA" id="ARBA00023054"/>
    </source>
</evidence>
<dbReference type="SMART" id="SM01052">
    <property type="entry name" value="CAP_GLY"/>
    <property type="match status" value="1"/>
</dbReference>
<evidence type="ECO:0000259" key="10">
    <source>
        <dbReference type="PROSITE" id="PS50245"/>
    </source>
</evidence>
<name>A0ABR3VKN8_HUMIN</name>
<keyword evidence="6 8" id="KW-0175">Coiled coil</keyword>
<dbReference type="InterPro" id="IPR000938">
    <property type="entry name" value="CAP-Gly_domain"/>
</dbReference>
<feature type="compositionally biased region" description="Low complexity" evidence="9">
    <location>
        <begin position="165"/>
        <end position="186"/>
    </location>
</feature>
<accession>A0ABR3VKN8</accession>
<dbReference type="PROSITE" id="PS00845">
    <property type="entry name" value="CAP_GLY_1"/>
    <property type="match status" value="1"/>
</dbReference>
<dbReference type="EMBL" id="JAZGSY010000047">
    <property type="protein sequence ID" value="KAL1842302.1"/>
    <property type="molecule type" value="Genomic_DNA"/>
</dbReference>
<evidence type="ECO:0000313" key="12">
    <source>
        <dbReference type="Proteomes" id="UP001583172"/>
    </source>
</evidence>
<dbReference type="PROSITE" id="PS50245">
    <property type="entry name" value="CAP_GLY_2"/>
    <property type="match status" value="1"/>
</dbReference>
<sequence>MAANIGLAVGQQVLLNDGREGTVRFVGATQFAPGIWVGVELPDATGKNDGAVQGTRYFECPPTHGIFVRPIALKASAEATSNITAVTTTTTASIQQQPATKGRSVVSPPIGARPRLSKPGSSIPPGSATKPRTSIPAGSATKPAAPPIASKITRATSRRTSPTIRPGSAQQPSSRPSSRPSSVSSQAGTDNLRPALKRNSTSSSGSASTTDDDGSPRPKKSVTFANPLKSGRTSSTRTVSSTAASSATTGKAPMTAPAAKQSVTVPTVKQPRTVSPAPRPAPDTAAAHREIEDLKAKLRIIEKKRAEDREKINSLEDVKNERDRFERIIQTLQVKYQGQGQELSELRKQVREANDKIRDFEERQTDMDSALELATVDREMAEELAESYKAELEDAKAKAEMLQLELDIAREENAELSKGMSPEELASTGWTQMVKENERLREALIRLRDISREQEAELRDRVKDLEHDITDFETIRHELGTVKEQLAAKDLAIDELREQLDAARVQDEYLVRMEEAAHAMQEDMKTMKAAQEYLEELAAINDELEANHIQHEKELQEEIEIRDAIIAEQRAHTLAQQKANEDLQQTVFNFRSLVAKLQGDLEDMRESHAVTETEAERLKARTRAMEELNSTLRTSARQADTRALDMDLERVKAQEVELRLEITTLFLPDTFKTVEESVAALLRFKRVAAKAHILSTSLKERLSMPCAAGDEIAVITECAAMNDLARVSSLCSQFVVSISHCSMDKFIQYGNASNDLQPVERLLDDWISKTRQHRLSEEAMLLPELTRMKELLAHLGEVHLTNDSTPFSRIHTAAVMTLWNLECATVLLSTITARVRRTLGETDQDQEVAQLWTDWAEGAVAQTRNAKVVAAKTVQVIEDLRRRSLVPKPETLEAFENCELASANLDMFAKDVGVALEKRFNDTDMQPPRYADVIQIVERTEEAQGSKYMAKARSAATMVAELRTTCADMSQLEEIELAPSPWVALSEAHKEELKTPALFEADMANLKSDLVRSQQELAARDRELETANLKIETLESRMHDLKARVARATETETRLETAEDKVATLTERLEKQSAKLRSLELEKEKLEQAANAKLMAAGADATATEPATAGAKDARVSSSRSIQADLDRLLGEMRSMSRLVIEENQRMRLVRAQWLQEPLVKTTTPAERRKVSLARESKVVLGELVNLTSNANVFDMASLPADKMAWKPAKSTPEFHTAKQLEDFSTWEAWQDDTISQLEDLTFISPNDLRVKSANKISKPIARLEVRIADVDTENTGPRDVEIGLPGDWISSHEWAAVMMARMDVVELELRALNDHFKENTVEKFMSSLENYDWDNDDDDDDDTEPRNPEVEKFLKSLEDYDWENDTDDDE</sequence>
<comment type="similarity">
    <text evidence="2">Belongs to the dynactin 150 kDa subunit family.</text>
</comment>
<keyword evidence="7" id="KW-0206">Cytoskeleton</keyword>
<feature type="coiled-coil region" evidence="8">
    <location>
        <begin position="1003"/>
        <end position="1096"/>
    </location>
</feature>
<feature type="compositionally biased region" description="Low complexity" evidence="9">
    <location>
        <begin position="200"/>
        <end position="209"/>
    </location>
</feature>
<organism evidence="11 12">
    <name type="scientific">Humicola insolens</name>
    <name type="common">Soft-rot fungus</name>
    <dbReference type="NCBI Taxonomy" id="85995"/>
    <lineage>
        <taxon>Eukaryota</taxon>
        <taxon>Fungi</taxon>
        <taxon>Dikarya</taxon>
        <taxon>Ascomycota</taxon>
        <taxon>Pezizomycotina</taxon>
        <taxon>Sordariomycetes</taxon>
        <taxon>Sordariomycetidae</taxon>
        <taxon>Sordariales</taxon>
        <taxon>Chaetomiaceae</taxon>
        <taxon>Mycothermus</taxon>
    </lineage>
</organism>
<feature type="region of interest" description="Disordered" evidence="9">
    <location>
        <begin position="1331"/>
        <end position="1371"/>
    </location>
</feature>
<feature type="domain" description="CAP-Gly" evidence="10">
    <location>
        <begin position="27"/>
        <end position="69"/>
    </location>
</feature>
<dbReference type="Pfam" id="PF01302">
    <property type="entry name" value="CAP_GLY"/>
    <property type="match status" value="1"/>
</dbReference>
<dbReference type="InterPro" id="IPR036859">
    <property type="entry name" value="CAP-Gly_dom_sf"/>
</dbReference>
<dbReference type="Pfam" id="PF12455">
    <property type="entry name" value="Dynactin"/>
    <property type="match status" value="1"/>
</dbReference>
<feature type="compositionally biased region" description="Low complexity" evidence="9">
    <location>
        <begin position="229"/>
        <end position="252"/>
    </location>
</feature>
<comment type="subcellular location">
    <subcellularLocation>
        <location evidence="1">Cytoplasm</location>
        <location evidence="1">Cytoskeleton</location>
    </subcellularLocation>
</comment>
<evidence type="ECO:0000256" key="7">
    <source>
        <dbReference type="ARBA" id="ARBA00023212"/>
    </source>
</evidence>
<evidence type="ECO:0000256" key="9">
    <source>
        <dbReference type="SAM" id="MobiDB-lite"/>
    </source>
</evidence>
<protein>
    <recommendedName>
        <fullName evidence="10">CAP-Gly domain-containing protein</fullName>
    </recommendedName>
</protein>
<feature type="compositionally biased region" description="Polar residues" evidence="9">
    <location>
        <begin position="153"/>
        <end position="163"/>
    </location>
</feature>
<gene>
    <name evidence="11" type="ORF">VTJ49DRAFT_5583</name>
</gene>
<dbReference type="PANTHER" id="PTHR18916:SF89">
    <property type="entry name" value="CAP-GLY DOMAIN-CONTAINING PROTEIN"/>
    <property type="match status" value="1"/>
</dbReference>
<feature type="compositionally biased region" description="Polar residues" evidence="9">
    <location>
        <begin position="261"/>
        <end position="273"/>
    </location>
</feature>
<feature type="region of interest" description="Disordered" evidence="9">
    <location>
        <begin position="89"/>
        <end position="286"/>
    </location>
</feature>
<feature type="compositionally biased region" description="Basic and acidic residues" evidence="9">
    <location>
        <begin position="1345"/>
        <end position="1359"/>
    </location>
</feature>
<evidence type="ECO:0000256" key="8">
    <source>
        <dbReference type="SAM" id="Coils"/>
    </source>
</evidence>
<keyword evidence="5" id="KW-0243">Dynein</keyword>
<evidence type="ECO:0000256" key="3">
    <source>
        <dbReference type="ARBA" id="ARBA00022490"/>
    </source>
</evidence>
<evidence type="ECO:0000256" key="4">
    <source>
        <dbReference type="ARBA" id="ARBA00022701"/>
    </source>
</evidence>
<feature type="compositionally biased region" description="Low complexity" evidence="9">
    <location>
        <begin position="89"/>
        <end position="100"/>
    </location>
</feature>
<keyword evidence="4" id="KW-0493">Microtubule</keyword>
<evidence type="ECO:0000313" key="11">
    <source>
        <dbReference type="EMBL" id="KAL1842302.1"/>
    </source>
</evidence>
<dbReference type="InterPro" id="IPR022157">
    <property type="entry name" value="Dynactin"/>
</dbReference>
<dbReference type="SUPFAM" id="SSF74924">
    <property type="entry name" value="Cap-Gly domain"/>
    <property type="match status" value="1"/>
</dbReference>
<feature type="compositionally biased region" description="Acidic residues" evidence="9">
    <location>
        <begin position="1360"/>
        <end position="1371"/>
    </location>
</feature>
<comment type="caution">
    <text evidence="11">The sequence shown here is derived from an EMBL/GenBank/DDBJ whole genome shotgun (WGS) entry which is preliminary data.</text>
</comment>
<evidence type="ECO:0000256" key="2">
    <source>
        <dbReference type="ARBA" id="ARBA00011010"/>
    </source>
</evidence>
<dbReference type="Gene3D" id="2.30.30.190">
    <property type="entry name" value="CAP Gly-rich-like domain"/>
    <property type="match status" value="1"/>
</dbReference>
<evidence type="ECO:0000256" key="1">
    <source>
        <dbReference type="ARBA" id="ARBA00004245"/>
    </source>
</evidence>
<evidence type="ECO:0000256" key="5">
    <source>
        <dbReference type="ARBA" id="ARBA00023017"/>
    </source>
</evidence>
<keyword evidence="12" id="KW-1185">Reference proteome</keyword>
<dbReference type="PANTHER" id="PTHR18916">
    <property type="entry name" value="DYNACTIN 1-RELATED MICROTUBULE-BINDING"/>
    <property type="match status" value="1"/>
</dbReference>
<reference evidence="11 12" key="1">
    <citation type="journal article" date="2024" name="Commun. Biol.">
        <title>Comparative genomic analysis of thermophilic fungi reveals convergent evolutionary adaptations and gene losses.</title>
        <authorList>
            <person name="Steindorff A.S."/>
            <person name="Aguilar-Pontes M.V."/>
            <person name="Robinson A.J."/>
            <person name="Andreopoulos B."/>
            <person name="LaButti K."/>
            <person name="Kuo A."/>
            <person name="Mondo S."/>
            <person name="Riley R."/>
            <person name="Otillar R."/>
            <person name="Haridas S."/>
            <person name="Lipzen A."/>
            <person name="Grimwood J."/>
            <person name="Schmutz J."/>
            <person name="Clum A."/>
            <person name="Reid I.D."/>
            <person name="Moisan M.C."/>
            <person name="Butler G."/>
            <person name="Nguyen T.T.M."/>
            <person name="Dewar K."/>
            <person name="Conant G."/>
            <person name="Drula E."/>
            <person name="Henrissat B."/>
            <person name="Hansel C."/>
            <person name="Singer S."/>
            <person name="Hutchinson M.I."/>
            <person name="de Vries R.P."/>
            <person name="Natvig D.O."/>
            <person name="Powell A.J."/>
            <person name="Tsang A."/>
            <person name="Grigoriev I.V."/>
        </authorList>
    </citation>
    <scope>NUCLEOTIDE SEQUENCE [LARGE SCALE GENOMIC DNA]</scope>
    <source>
        <strain evidence="11 12">CBS 620.91</strain>
    </source>
</reference>
<dbReference type="Proteomes" id="UP001583172">
    <property type="component" value="Unassembled WGS sequence"/>
</dbReference>
<keyword evidence="3" id="KW-0963">Cytoplasm</keyword>
<proteinExistence type="inferred from homology"/>
<feature type="compositionally biased region" description="Acidic residues" evidence="9">
    <location>
        <begin position="1332"/>
        <end position="1344"/>
    </location>
</feature>